<dbReference type="PIRSF" id="PIRSF037618">
    <property type="entry name" value="RNA_Mtase_bacteria_prd"/>
    <property type="match status" value="1"/>
</dbReference>
<name>A0ABT6ZM63_9ACTN</name>
<protein>
    <submittedName>
        <fullName evidence="9">Bifunctional 23S rRNA (Guanine(2069)-N(7))-methyltransferase RlmK/23S rRNA (Guanine(2445)-N(2))-methyltransferase RlmL</fullName>
        <ecNumber evidence="9">2.1.1.173</ecNumber>
        <ecNumber evidence="9">2.1.1.264</ecNumber>
    </submittedName>
</protein>
<dbReference type="SUPFAM" id="SSF53335">
    <property type="entry name" value="S-adenosyl-L-methionine-dependent methyltransferases"/>
    <property type="match status" value="1"/>
</dbReference>
<dbReference type="SMART" id="SM00981">
    <property type="entry name" value="THUMP"/>
    <property type="match status" value="1"/>
</dbReference>
<feature type="region of interest" description="Disordered" evidence="7">
    <location>
        <begin position="783"/>
        <end position="900"/>
    </location>
</feature>
<evidence type="ECO:0000256" key="7">
    <source>
        <dbReference type="SAM" id="MobiDB-lite"/>
    </source>
</evidence>
<comment type="caution">
    <text evidence="9">The sequence shown here is derived from an EMBL/GenBank/DDBJ whole genome shotgun (WGS) entry which is preliminary data.</text>
</comment>
<feature type="compositionally biased region" description="Gly residues" evidence="7">
    <location>
        <begin position="889"/>
        <end position="900"/>
    </location>
</feature>
<dbReference type="Gene3D" id="3.40.50.150">
    <property type="entry name" value="Vaccinia Virus protein VP39"/>
    <property type="match status" value="2"/>
</dbReference>
<feature type="compositionally biased region" description="Basic and acidic residues" evidence="7">
    <location>
        <begin position="783"/>
        <end position="803"/>
    </location>
</feature>
<evidence type="ECO:0000256" key="1">
    <source>
        <dbReference type="ARBA" id="ARBA00022490"/>
    </source>
</evidence>
<dbReference type="GO" id="GO:0052915">
    <property type="term" value="F:23S rRNA (guanine(2445)-N(2))-methyltransferase activity"/>
    <property type="evidence" value="ECO:0007669"/>
    <property type="project" value="UniProtKB-EC"/>
</dbReference>
<evidence type="ECO:0000256" key="3">
    <source>
        <dbReference type="ARBA" id="ARBA00022603"/>
    </source>
</evidence>
<keyword evidence="3 9" id="KW-0489">Methyltransferase</keyword>
<dbReference type="Pfam" id="PF01170">
    <property type="entry name" value="UPF0020"/>
    <property type="match status" value="1"/>
</dbReference>
<dbReference type="InterPro" id="IPR000241">
    <property type="entry name" value="RlmKL-like_Mtase"/>
</dbReference>
<evidence type="ECO:0000313" key="9">
    <source>
        <dbReference type="EMBL" id="MDJ1130148.1"/>
    </source>
</evidence>
<dbReference type="Gene3D" id="3.30.2130.30">
    <property type="match status" value="1"/>
</dbReference>
<evidence type="ECO:0000256" key="5">
    <source>
        <dbReference type="ARBA" id="ARBA00022691"/>
    </source>
</evidence>
<feature type="compositionally biased region" description="Basic and acidic residues" evidence="7">
    <location>
        <begin position="810"/>
        <end position="819"/>
    </location>
</feature>
<dbReference type="Pfam" id="PF10672">
    <property type="entry name" value="Methyltrans_SAM"/>
    <property type="match status" value="1"/>
</dbReference>
<evidence type="ECO:0000313" key="10">
    <source>
        <dbReference type="Proteomes" id="UP001431693"/>
    </source>
</evidence>
<keyword evidence="4 9" id="KW-0808">Transferase</keyword>
<dbReference type="PROSITE" id="PS51165">
    <property type="entry name" value="THUMP"/>
    <property type="match status" value="1"/>
</dbReference>
<sequence>MRFYATCPAGLEQMLGQELDSLGIGRVRPLTGQVSFEGPLRDAYTACMWSRLASSIVAVIASFECHGAGDLYRGAAGVDWTEQLSPTSTFAVFARGEMDGIDNSMFAAQRIKDAVVDQFVAKVGTRPNVDPKHPDLRIRLTMHRDHATLGIDLTGEPLFRRGYERAQQKARIPALRPDYAAAVLWAADWQTLSQESFPSLGVAFSGAGTLAVEGAAIAMDTAPGLTRARWGFTHWLGHSERSWSLVRNEAERRRAAGADRPVTIVCTDTRLGFATDTRATMRSAGLAIEPVFVPVREATDFGGKLTSSSLLVLDLSWPHADEGPREAEALSLTATIAATLPENTPAAAIARDGALDALFDEEPLTEDPVQTGKDEARIVTYRNAAVQPAATVTLKSGAEVPVLVSTTDQFAARLEKDAKERAGWAESEDVTCYRVYDQDLPDYNVALDLYKGTEETPGTWLVCAEYAAPKEIDPEKTRRRLIDVLTVAPRVLGVRASDVALRVRSHSKGGSQYAAPADITRTVNRRIDAALDRKRKGKGDGRPRTRRIDGVELPLGAVLVEEGGLTFEVNLQDRLDTGLFLDHREVRTEIREMAKRMTGAKRFLNLFCYTGTGTVYAADGGAEYTTSVDLSWNYLDWARRNMERNGYRNPRVPKGEPRPDDYRHEYVKADVLQWVDEQRKTRNRWDLIYCDPPTFSNSSDMKAESFDVQRDHAELLIGISRLLTRDGVCLFSCNLRNFAPDVEKLARAGVEIEDVTEGTIPHDFERNAKVHHVYLVKRTPMTEEKRREIEERKRRGDHGRYSDRTMAPDSVRRAQERGGRPRGNGGPRRDGGRGRDDSRGSRSGGFKRDDRKGGFKRDGRGGGFKRDDRGHGATGRKGPAGQNRKGQGYRSGGTKGDGKR</sequence>
<keyword evidence="2" id="KW-0698">rRNA processing</keyword>
<dbReference type="Pfam" id="PF22020">
    <property type="entry name" value="RlmL_1st"/>
    <property type="match status" value="1"/>
</dbReference>
<dbReference type="InterPro" id="IPR029063">
    <property type="entry name" value="SAM-dependent_MTases_sf"/>
</dbReference>
<keyword evidence="6" id="KW-0694">RNA-binding</keyword>
<evidence type="ECO:0000256" key="6">
    <source>
        <dbReference type="PROSITE-ProRule" id="PRU00529"/>
    </source>
</evidence>
<feature type="domain" description="THUMP" evidence="8">
    <location>
        <begin position="42"/>
        <end position="153"/>
    </location>
</feature>
<organism evidence="9 10">
    <name type="scientific">Kribbibacterium absianum</name>
    <dbReference type="NCBI Taxonomy" id="3044210"/>
    <lineage>
        <taxon>Bacteria</taxon>
        <taxon>Bacillati</taxon>
        <taxon>Actinomycetota</taxon>
        <taxon>Coriobacteriia</taxon>
        <taxon>Coriobacteriales</taxon>
        <taxon>Kribbibacteriaceae</taxon>
        <taxon>Kribbibacterium</taxon>
    </lineage>
</organism>
<keyword evidence="1" id="KW-0963">Cytoplasm</keyword>
<dbReference type="PANTHER" id="PTHR47313:SF1">
    <property type="entry name" value="RIBOSOMAL RNA LARGE SUBUNIT METHYLTRANSFERASE K_L"/>
    <property type="match status" value="1"/>
</dbReference>
<dbReference type="EMBL" id="JASJEX010000004">
    <property type="protein sequence ID" value="MDJ1130148.1"/>
    <property type="molecule type" value="Genomic_DNA"/>
</dbReference>
<evidence type="ECO:0000259" key="8">
    <source>
        <dbReference type="PROSITE" id="PS51165"/>
    </source>
</evidence>
<dbReference type="PANTHER" id="PTHR47313">
    <property type="entry name" value="RIBOSOMAL RNA LARGE SUBUNIT METHYLTRANSFERASE K/L"/>
    <property type="match status" value="1"/>
</dbReference>
<gene>
    <name evidence="9" type="primary">rlmKL</name>
    <name evidence="9" type="ORF">QJ043_08685</name>
</gene>
<dbReference type="InterPro" id="IPR004114">
    <property type="entry name" value="THUMP_dom"/>
</dbReference>
<keyword evidence="5" id="KW-0949">S-adenosyl-L-methionine</keyword>
<accession>A0ABT6ZM63</accession>
<proteinExistence type="predicted"/>
<dbReference type="EC" id="2.1.1.173" evidence="9"/>
<dbReference type="Gene3D" id="3.30.750.80">
    <property type="entry name" value="RNA methyltransferase domain (HRMD) like"/>
    <property type="match status" value="1"/>
</dbReference>
<keyword evidence="10" id="KW-1185">Reference proteome</keyword>
<dbReference type="InterPro" id="IPR017244">
    <property type="entry name" value="23SrRNA_methyltr_KL"/>
</dbReference>
<dbReference type="EC" id="2.1.1.264" evidence="9"/>
<evidence type="ECO:0000256" key="2">
    <source>
        <dbReference type="ARBA" id="ARBA00022552"/>
    </source>
</evidence>
<dbReference type="RefSeq" id="WP_283713311.1">
    <property type="nucleotide sequence ID" value="NZ_JASJEW010000003.1"/>
</dbReference>
<feature type="compositionally biased region" description="Basic and acidic residues" evidence="7">
    <location>
        <begin position="827"/>
        <end position="871"/>
    </location>
</feature>
<dbReference type="CDD" id="cd11715">
    <property type="entry name" value="THUMP_AdoMetMT"/>
    <property type="match status" value="1"/>
</dbReference>
<dbReference type="Pfam" id="PF02926">
    <property type="entry name" value="THUMP"/>
    <property type="match status" value="1"/>
</dbReference>
<reference evidence="9" key="1">
    <citation type="submission" date="2023-05" db="EMBL/GenBank/DDBJ databases">
        <title>[olsenella] sp. nov., isolated from a pig farm feces dump.</title>
        <authorList>
            <person name="Chang Y.-H."/>
        </authorList>
    </citation>
    <scope>NUCLEOTIDE SEQUENCE</scope>
    <source>
        <strain evidence="9">YH-ols2217</strain>
    </source>
</reference>
<dbReference type="CDD" id="cd02440">
    <property type="entry name" value="AdoMet_MTases"/>
    <property type="match status" value="1"/>
</dbReference>
<dbReference type="InterPro" id="IPR054170">
    <property type="entry name" value="RlmL_1st"/>
</dbReference>
<dbReference type="InterPro" id="IPR019614">
    <property type="entry name" value="SAM-dep_methyl-trfase"/>
</dbReference>
<evidence type="ECO:0000256" key="4">
    <source>
        <dbReference type="ARBA" id="ARBA00022679"/>
    </source>
</evidence>
<dbReference type="NCBIfam" id="NF008748">
    <property type="entry name" value="PRK11783.1"/>
    <property type="match status" value="1"/>
</dbReference>
<dbReference type="Proteomes" id="UP001431693">
    <property type="component" value="Unassembled WGS sequence"/>
</dbReference>